<evidence type="ECO:0000313" key="5">
    <source>
        <dbReference type="Proteomes" id="UP000478463"/>
    </source>
</evidence>
<evidence type="ECO:0000256" key="2">
    <source>
        <dbReference type="ARBA" id="ARBA00023125"/>
    </source>
</evidence>
<dbReference type="InterPro" id="IPR050109">
    <property type="entry name" value="HTH-type_TetR-like_transc_reg"/>
</dbReference>
<dbReference type="RefSeq" id="WP_160942073.1">
    <property type="nucleotide sequence ID" value="NZ_CP063310.1"/>
</dbReference>
<dbReference type="Gene3D" id="1.10.357.10">
    <property type="entry name" value="Tetracycline Repressor, domain 2"/>
    <property type="match status" value="1"/>
</dbReference>
<dbReference type="PROSITE" id="PS01081">
    <property type="entry name" value="HTH_TETR_1"/>
    <property type="match status" value="1"/>
</dbReference>
<dbReference type="SUPFAM" id="SSF48498">
    <property type="entry name" value="Tetracyclin repressor-like, C-terminal domain"/>
    <property type="match status" value="1"/>
</dbReference>
<dbReference type="InterPro" id="IPR009057">
    <property type="entry name" value="Homeodomain-like_sf"/>
</dbReference>
<name>A0A6L7ITC8_9ACTN</name>
<dbReference type="InterPro" id="IPR001647">
    <property type="entry name" value="HTH_TetR"/>
</dbReference>
<evidence type="ECO:0000256" key="1">
    <source>
        <dbReference type="ARBA" id="ARBA00023015"/>
    </source>
</evidence>
<evidence type="ECO:0000313" key="4">
    <source>
        <dbReference type="EMBL" id="QOS68563.1"/>
    </source>
</evidence>
<sequence length="196" mass="22000">MEESSTREKILKAMYQLIAEKGYDKASISQICTLVGITKPSLYYYFPSKEDLFRAVSESMWPTLDFQDESFLAITDAPGYHAFLDAMGRSIIANYHDDEERRHVLAEIDLQATRIPSIASQQERLGKSMTEALTAVLQHGCDIGVFGDGFDATRNAEFLYVVLNGTSQVISRHEPVDVYAVWEQAIDAVFSQAKTN</sequence>
<dbReference type="GO" id="GO:0000976">
    <property type="term" value="F:transcription cis-regulatory region binding"/>
    <property type="evidence" value="ECO:0007669"/>
    <property type="project" value="TreeGrafter"/>
</dbReference>
<dbReference type="Pfam" id="PF00440">
    <property type="entry name" value="TetR_N"/>
    <property type="match status" value="1"/>
</dbReference>
<dbReference type="InterPro" id="IPR023772">
    <property type="entry name" value="DNA-bd_HTH_TetR-type_CS"/>
</dbReference>
<dbReference type="PANTHER" id="PTHR30055:SF234">
    <property type="entry name" value="HTH-TYPE TRANSCRIPTIONAL REGULATOR BETI"/>
    <property type="match status" value="1"/>
</dbReference>
<reference evidence="4 5" key="1">
    <citation type="submission" date="2020-10" db="EMBL/GenBank/DDBJ databases">
        <title>Eggerthella sp. nov., isolated from human feces.</title>
        <authorList>
            <person name="Yajun G."/>
        </authorList>
    </citation>
    <scope>NUCLEOTIDE SEQUENCE [LARGE SCALE GENOMIC DNA]</scope>
    <source>
        <strain evidence="4 5">HF-1101</strain>
    </source>
</reference>
<evidence type="ECO:0000256" key="3">
    <source>
        <dbReference type="ARBA" id="ARBA00023163"/>
    </source>
</evidence>
<dbReference type="Proteomes" id="UP000478463">
    <property type="component" value="Chromosome"/>
</dbReference>
<protein>
    <submittedName>
        <fullName evidence="4">TetR/AcrR family transcriptional regulator</fullName>
    </submittedName>
</protein>
<keyword evidence="3" id="KW-0804">Transcription</keyword>
<dbReference type="AlphaFoldDB" id="A0A6L7ITC8"/>
<dbReference type="InterPro" id="IPR036271">
    <property type="entry name" value="Tet_transcr_reg_TetR-rel_C_sf"/>
</dbReference>
<dbReference type="EMBL" id="CP063310">
    <property type="protein sequence ID" value="QOS68563.1"/>
    <property type="molecule type" value="Genomic_DNA"/>
</dbReference>
<keyword evidence="2" id="KW-0238">DNA-binding</keyword>
<dbReference type="PANTHER" id="PTHR30055">
    <property type="entry name" value="HTH-TYPE TRANSCRIPTIONAL REGULATOR RUTR"/>
    <property type="match status" value="1"/>
</dbReference>
<proteinExistence type="predicted"/>
<organism evidence="4 5">
    <name type="scientific">Eggerthella guodeyinii</name>
    <dbReference type="NCBI Taxonomy" id="2690837"/>
    <lineage>
        <taxon>Bacteria</taxon>
        <taxon>Bacillati</taxon>
        <taxon>Actinomycetota</taxon>
        <taxon>Coriobacteriia</taxon>
        <taxon>Eggerthellales</taxon>
        <taxon>Eggerthellaceae</taxon>
        <taxon>Eggerthella</taxon>
    </lineage>
</organism>
<dbReference type="PROSITE" id="PS50977">
    <property type="entry name" value="HTH_TETR_2"/>
    <property type="match status" value="1"/>
</dbReference>
<dbReference type="KEGG" id="egd:GS424_001440"/>
<accession>A0A6L7ITC8</accession>
<dbReference type="GO" id="GO:0003700">
    <property type="term" value="F:DNA-binding transcription factor activity"/>
    <property type="evidence" value="ECO:0007669"/>
    <property type="project" value="TreeGrafter"/>
</dbReference>
<dbReference type="SUPFAM" id="SSF46689">
    <property type="entry name" value="Homeodomain-like"/>
    <property type="match status" value="1"/>
</dbReference>
<gene>
    <name evidence="4" type="ORF">GS424_001440</name>
</gene>
<dbReference type="PRINTS" id="PR00455">
    <property type="entry name" value="HTHTETR"/>
</dbReference>
<keyword evidence="1" id="KW-0805">Transcription regulation</keyword>